<accession>A0A1V6PAF0</accession>
<feature type="region of interest" description="Disordered" evidence="1">
    <location>
        <begin position="605"/>
        <end position="631"/>
    </location>
</feature>
<proteinExistence type="predicted"/>
<evidence type="ECO:0000256" key="1">
    <source>
        <dbReference type="SAM" id="MobiDB-lite"/>
    </source>
</evidence>
<feature type="compositionally biased region" description="Basic and acidic residues" evidence="1">
    <location>
        <begin position="685"/>
        <end position="703"/>
    </location>
</feature>
<feature type="region of interest" description="Disordered" evidence="1">
    <location>
        <begin position="30"/>
        <end position="54"/>
    </location>
</feature>
<feature type="compositionally biased region" description="Polar residues" evidence="1">
    <location>
        <begin position="30"/>
        <end position="39"/>
    </location>
</feature>
<organism evidence="2 3">
    <name type="scientific">Penicillium decumbens</name>
    <dbReference type="NCBI Taxonomy" id="69771"/>
    <lineage>
        <taxon>Eukaryota</taxon>
        <taxon>Fungi</taxon>
        <taxon>Dikarya</taxon>
        <taxon>Ascomycota</taxon>
        <taxon>Pezizomycotina</taxon>
        <taxon>Eurotiomycetes</taxon>
        <taxon>Eurotiomycetidae</taxon>
        <taxon>Eurotiales</taxon>
        <taxon>Aspergillaceae</taxon>
        <taxon>Penicillium</taxon>
    </lineage>
</organism>
<feature type="region of interest" description="Disordered" evidence="1">
    <location>
        <begin position="232"/>
        <end position="258"/>
    </location>
</feature>
<feature type="compositionally biased region" description="Basic and acidic residues" evidence="1">
    <location>
        <begin position="651"/>
        <end position="667"/>
    </location>
</feature>
<dbReference type="AlphaFoldDB" id="A0A1V6PAF0"/>
<comment type="caution">
    <text evidence="2">The sequence shown here is derived from an EMBL/GenBank/DDBJ whole genome shotgun (WGS) entry which is preliminary data.</text>
</comment>
<feature type="region of interest" description="Disordered" evidence="1">
    <location>
        <begin position="643"/>
        <end position="714"/>
    </location>
</feature>
<evidence type="ECO:0000313" key="3">
    <source>
        <dbReference type="Proteomes" id="UP000191522"/>
    </source>
</evidence>
<evidence type="ECO:0000313" key="2">
    <source>
        <dbReference type="EMBL" id="OQD74010.1"/>
    </source>
</evidence>
<sequence>MTLFTCPWVKRVRTVSSGIARSYQNAYSESATQQDQAQGPLSGFENIPPLSHKQSEGFSHMLRRRFSRESRSSNDHRESGKLAFPFSLKSMSTPKPGTELTAIQDIGSSLMSERGYDSDARNLSTPTRANPMDPTGDSPGARGFRRMELSDLVERSQERDESERWARDQSQNNPNARHSPFGMHYIPTPKSSMRRSRSPIREVSSYRSARADDRVGGENGMQMGFARSLPNLNASSQESGLPLSKHSPALGGLEGANNSNSTVHWDPYLERGQKDGLASLGSVPNLSTDVLVSKKRQTTTSGVSVTDPQTLNLSDFGISHRLASQTMSSGSMSFNLSSPDLVRNNRYDPFMSSSQENLQPCQRPPQGMSRLRDPSSFYSQPGSHPSSRNTSPRARSPERPMPANQAIKEKVRGEVPAVDNGFVHESRFHEHCDAVNSPSHHQGQPYDPNEPVPPRKVSAGWMSGGRRVGYGYSPVVGPEEAENQCADDSANSKQALHRKPCAVMADANTKNERDPQSQRFRMGRQETVETAVQEPHPIPPPMNPKRHASDAVTVPRTRTSPRATNDYHMPPYLRTSMESQANGSSRDYETGAVWVDEIGTLDFRTPDVSPMTPNEQSKIPQSSHYSTYPNDASASRWAHLGRSMVQPQSRKNGEHFVGHETGTDCDPRSAMGQSVGNLGDTAEGPSEHFATEHHAEHHREVKDQAGQMHTNSSRTARWLPRLSKCRANRRLSTIHQQEASQASSAAFLERDSTDSTKSSMTGDSASAYQECLRMPGSFDGSRWANRGSRVLWDMCTVEDD</sequence>
<keyword evidence="3" id="KW-1185">Reference proteome</keyword>
<feature type="region of interest" description="Disordered" evidence="1">
    <location>
        <begin position="733"/>
        <end position="763"/>
    </location>
</feature>
<protein>
    <submittedName>
        <fullName evidence="2">Uncharacterized protein</fullName>
    </submittedName>
</protein>
<dbReference type="Proteomes" id="UP000191522">
    <property type="component" value="Unassembled WGS sequence"/>
</dbReference>
<feature type="region of interest" description="Disordered" evidence="1">
    <location>
        <begin position="526"/>
        <end position="570"/>
    </location>
</feature>
<feature type="compositionally biased region" description="Low complexity" evidence="1">
    <location>
        <begin position="736"/>
        <end position="746"/>
    </location>
</feature>
<reference evidence="3" key="1">
    <citation type="journal article" date="2017" name="Nat. Microbiol.">
        <title>Global analysis of biosynthetic gene clusters reveals vast potential of secondary metabolite production in Penicillium species.</title>
        <authorList>
            <person name="Nielsen J.C."/>
            <person name="Grijseels S."/>
            <person name="Prigent S."/>
            <person name="Ji B."/>
            <person name="Dainat J."/>
            <person name="Nielsen K.F."/>
            <person name="Frisvad J.C."/>
            <person name="Workman M."/>
            <person name="Nielsen J."/>
        </authorList>
    </citation>
    <scope>NUCLEOTIDE SEQUENCE [LARGE SCALE GENOMIC DNA]</scope>
    <source>
        <strain evidence="3">IBT 11843</strain>
    </source>
</reference>
<feature type="compositionally biased region" description="Polar residues" evidence="1">
    <location>
        <begin position="611"/>
        <end position="631"/>
    </location>
</feature>
<feature type="compositionally biased region" description="Basic and acidic residues" evidence="1">
    <location>
        <begin position="67"/>
        <end position="80"/>
    </location>
</feature>
<feature type="region of interest" description="Disordered" evidence="1">
    <location>
        <begin position="345"/>
        <end position="410"/>
    </location>
</feature>
<dbReference type="EMBL" id="MDYL01000012">
    <property type="protein sequence ID" value="OQD74010.1"/>
    <property type="molecule type" value="Genomic_DNA"/>
</dbReference>
<gene>
    <name evidence="2" type="ORF">PENDEC_c012G01410</name>
</gene>
<feature type="compositionally biased region" description="Polar residues" evidence="1">
    <location>
        <begin position="376"/>
        <end position="393"/>
    </location>
</feature>
<feature type="compositionally biased region" description="Polar residues" evidence="1">
    <location>
        <begin position="351"/>
        <end position="360"/>
    </location>
</feature>
<feature type="region of interest" description="Disordered" evidence="1">
    <location>
        <begin position="66"/>
        <end position="97"/>
    </location>
</feature>
<feature type="region of interest" description="Disordered" evidence="1">
    <location>
        <begin position="113"/>
        <end position="217"/>
    </location>
</feature>
<dbReference type="OrthoDB" id="4226789at2759"/>
<feature type="compositionally biased region" description="Basic and acidic residues" evidence="1">
    <location>
        <begin position="145"/>
        <end position="167"/>
    </location>
</feature>
<name>A0A1V6PAF0_PENDC</name>